<dbReference type="HOGENOM" id="CLU_031025_4_0_6"/>
<dbReference type="AlphaFoldDB" id="A0A0E2ZK61"/>
<dbReference type="Gene3D" id="2.40.160.10">
    <property type="entry name" value="Porin"/>
    <property type="match status" value="1"/>
</dbReference>
<evidence type="ECO:0000313" key="2">
    <source>
        <dbReference type="Proteomes" id="UP000028839"/>
    </source>
</evidence>
<evidence type="ECO:0000313" key="1">
    <source>
        <dbReference type="EMBL" id="KFI18672.1"/>
    </source>
</evidence>
<dbReference type="EMBL" id="JPGN01000075">
    <property type="protein sequence ID" value="KFI18672.1"/>
    <property type="molecule type" value="Genomic_DNA"/>
</dbReference>
<dbReference type="InterPro" id="IPR023614">
    <property type="entry name" value="Porin_dom_sf"/>
</dbReference>
<comment type="caution">
    <text evidence="1">The sequence shown here is derived from an EMBL/GenBank/DDBJ whole genome shotgun (WGS) entry which is preliminary data.</text>
</comment>
<dbReference type="Pfam" id="PF07396">
    <property type="entry name" value="Porin_O_P"/>
    <property type="match status" value="1"/>
</dbReference>
<dbReference type="OrthoDB" id="9807854at2"/>
<gene>
    <name evidence="1" type="ORF">IB75_12865</name>
</gene>
<proteinExistence type="predicted"/>
<dbReference type="Proteomes" id="UP000028839">
    <property type="component" value="Unassembled WGS sequence"/>
</dbReference>
<reference evidence="1 2" key="1">
    <citation type="submission" date="2014-07" db="EMBL/GenBank/DDBJ databases">
        <title>Comparative analysis of Nitrosococcus oceani genome inventories of strains from Pacific and Atlantic gyres.</title>
        <authorList>
            <person name="Lim C.K."/>
            <person name="Wang L."/>
            <person name="Sayavedra-Soto L.A."/>
            <person name="Klotz M.G."/>
        </authorList>
    </citation>
    <scope>NUCLEOTIDE SEQUENCE [LARGE SCALE GENOMIC DNA]</scope>
    <source>
        <strain evidence="1 2">C-27</strain>
    </source>
</reference>
<dbReference type="InterPro" id="IPR010870">
    <property type="entry name" value="Porin_O/P"/>
</dbReference>
<organism evidence="1 2">
    <name type="scientific">Nitrosococcus oceani C-27</name>
    <dbReference type="NCBI Taxonomy" id="314279"/>
    <lineage>
        <taxon>Bacteria</taxon>
        <taxon>Pseudomonadati</taxon>
        <taxon>Pseudomonadota</taxon>
        <taxon>Gammaproteobacteria</taxon>
        <taxon>Chromatiales</taxon>
        <taxon>Chromatiaceae</taxon>
        <taxon>Nitrosococcus</taxon>
    </lineage>
</organism>
<accession>A0A0E2ZK61</accession>
<name>A0A0E2ZK61_9GAMM</name>
<protein>
    <submittedName>
        <fullName evidence="1">Porin</fullName>
    </submittedName>
</protein>
<dbReference type="SUPFAM" id="SSF56935">
    <property type="entry name" value="Porins"/>
    <property type="match status" value="1"/>
</dbReference>
<sequence>MKFKTKNPLIYSIILGWASFLVTPVYAGTETMLELLKILRDRGTLSQDEFEMLRNAAKDDEEKKVSGQGKFKEEAKETPQNSIKVKTGYKGLAVESTDGAFKFHVGGRLQIDTAFVDDDKTRLGSGAELRRARLEVGGTMWRIWGYKFQIDFGHGETKIKDAYIKFRGFKPVSFTLGQQKLPFTLQSWTSNKWIVFQERALMNTFIEDDSIGRRRFGFKAHTHRIIHGNHWTAAAGIFGEGVEHKGPFNESWAPMGRVTFAPIAEKTRVLHFGVDSYYRHYPPNPDLSFTAYPEVHSIPSLLNSGVISGTEDALLLAGELSAVWGPFHAQSEYIHAHVGRKNGLPDPDFYGWYVQAGYFLTGESRNYEPEEGRYGQIFPQGIVGQGGWGAWEVAARFSKLDLADSGILGGVENNITVALNWYATPSILFRMNYIHAHTDPTSIAAGLGVDENVDILGLRAQVVW</sequence>